<organism evidence="4 5">
    <name type="scientific">Plasmodiophora brassicae</name>
    <name type="common">Clubroot disease agent</name>
    <dbReference type="NCBI Taxonomy" id="37360"/>
    <lineage>
        <taxon>Eukaryota</taxon>
        <taxon>Sar</taxon>
        <taxon>Rhizaria</taxon>
        <taxon>Endomyxa</taxon>
        <taxon>Phytomyxea</taxon>
        <taxon>Plasmodiophorida</taxon>
        <taxon>Plasmodiophoridae</taxon>
        <taxon>Plasmodiophora</taxon>
    </lineage>
</organism>
<feature type="domain" description="SUEL-type lectin" evidence="3">
    <location>
        <begin position="60"/>
        <end position="137"/>
    </location>
</feature>
<dbReference type="CDD" id="cd22842">
    <property type="entry name" value="Gal_Rha_Lectin_BGal"/>
    <property type="match status" value="1"/>
</dbReference>
<evidence type="ECO:0000256" key="1">
    <source>
        <dbReference type="SAM" id="MobiDB-lite"/>
    </source>
</evidence>
<keyword evidence="2" id="KW-0812">Transmembrane</keyword>
<evidence type="ECO:0000313" key="5">
    <source>
        <dbReference type="Proteomes" id="UP000039324"/>
    </source>
</evidence>
<reference evidence="4 5" key="1">
    <citation type="submission" date="2015-02" db="EMBL/GenBank/DDBJ databases">
        <authorList>
            <person name="Chooi Y.-H."/>
        </authorList>
    </citation>
    <scope>NUCLEOTIDE SEQUENCE [LARGE SCALE GENOMIC DNA]</scope>
    <source>
        <strain evidence="4">E3</strain>
    </source>
</reference>
<name>A0A0G4J4K6_PLABS</name>
<dbReference type="GO" id="GO:0030246">
    <property type="term" value="F:carbohydrate binding"/>
    <property type="evidence" value="ECO:0007669"/>
    <property type="project" value="InterPro"/>
</dbReference>
<evidence type="ECO:0000259" key="3">
    <source>
        <dbReference type="PROSITE" id="PS50228"/>
    </source>
</evidence>
<proteinExistence type="predicted"/>
<feature type="region of interest" description="Disordered" evidence="1">
    <location>
        <begin position="223"/>
        <end position="253"/>
    </location>
</feature>
<evidence type="ECO:0000256" key="2">
    <source>
        <dbReference type="SAM" id="Phobius"/>
    </source>
</evidence>
<dbReference type="Pfam" id="PF02140">
    <property type="entry name" value="SUEL_Lectin"/>
    <property type="match status" value="1"/>
</dbReference>
<keyword evidence="5" id="KW-1185">Reference proteome</keyword>
<dbReference type="Proteomes" id="UP000039324">
    <property type="component" value="Unassembled WGS sequence"/>
</dbReference>
<dbReference type="EMBL" id="CDSF01000130">
    <property type="protein sequence ID" value="CEP02510.1"/>
    <property type="molecule type" value="Genomic_DNA"/>
</dbReference>
<keyword evidence="2" id="KW-0472">Membrane</keyword>
<evidence type="ECO:0000313" key="4">
    <source>
        <dbReference type="EMBL" id="CEP02510.1"/>
    </source>
</evidence>
<dbReference type="InterPro" id="IPR043159">
    <property type="entry name" value="Lectin_gal-bd_sf"/>
</dbReference>
<dbReference type="InterPro" id="IPR000922">
    <property type="entry name" value="Lectin_gal-bd_dom"/>
</dbReference>
<feature type="transmembrane region" description="Helical" evidence="2">
    <location>
        <begin position="263"/>
        <end position="284"/>
    </location>
</feature>
<dbReference type="STRING" id="37360.A0A0G4J4K6"/>
<protein>
    <recommendedName>
        <fullName evidence="3">SUEL-type lectin domain-containing protein</fullName>
    </recommendedName>
</protein>
<dbReference type="OrthoDB" id="1657402at2759"/>
<keyword evidence="2" id="KW-1133">Transmembrane helix</keyword>
<accession>A0A0G4J4K6</accession>
<dbReference type="AlphaFoldDB" id="A0A0G4J4K6"/>
<sequence>MLMRLPYGIFRNLTLLSNIWTYKPPTQIVCWPAPPPSQLLIQGYSSNLCAPDGSATYGTAVSNGYLALSCPAKSFISGVTFASFGTPVGVSGRYQLGTCAFNSTVAAVSSACIKHQSCLLMASTTAFGPNQCPSTPQSSLSLSVAVNCTSNATTKRTAAARNTFNLRTVPSHKSSVSYGQRQLKVLSTQGRTLLTTLRTTVSAPRATTRHSQRGTVLATLRPTVPTPLSTTRHLTGSRSDEMQSGTQDISGTATGRSNISGPFILIACTVTVSIVGIASLIQLWRLKQQPDSSGAAQRQAPSSVMLPTSAKLFSSPGQARASNTEFPSGTASVYSYFYPSNRR</sequence>
<gene>
    <name evidence="4" type="ORF">PBRA_009094</name>
</gene>
<dbReference type="PROSITE" id="PS50228">
    <property type="entry name" value="SUEL_LECTIN"/>
    <property type="match status" value="1"/>
</dbReference>
<dbReference type="Gene3D" id="2.60.120.740">
    <property type="match status" value="1"/>
</dbReference>
<feature type="compositionally biased region" description="Polar residues" evidence="1">
    <location>
        <begin position="226"/>
        <end position="253"/>
    </location>
</feature>